<dbReference type="GeneID" id="41701611"/>
<organism evidence="1">
    <name type="scientific">Cacao swollen shoot Ghana R virus</name>
    <dbReference type="NCBI Taxonomy" id="2056886"/>
    <lineage>
        <taxon>Viruses</taxon>
        <taxon>Riboviria</taxon>
        <taxon>Pararnavirae</taxon>
        <taxon>Artverviricota</taxon>
        <taxon>Revtraviricetes</taxon>
        <taxon>Ortervirales</taxon>
        <taxon>Caulimoviridae</taxon>
        <taxon>Badnavirus</taxon>
    </lineage>
</organism>
<reference evidence="1" key="1">
    <citation type="journal article" date="2017" name="Virus Res.">
        <title>Next generation sequencing elucidates cacao badnavirus diversity and reveals the existence of more than ten viral species.</title>
        <authorList>
            <person name="Muller E."/>
            <person name="Ravel S."/>
            <person name="Agret C."/>
            <person name="Abrokwah F."/>
            <person name="Dzahini-Obiatey H."/>
            <person name="Galyuon I."/>
            <person name="Kouakou K."/>
            <person name="Jeyaseelan E.C."/>
            <person name="Allainguillaume J."/>
            <person name="Wetten A."/>
        </authorList>
    </citation>
    <scope>NUCLEOTIDE SEQUENCE</scope>
    <source>
        <strain evidence="1">Gha37-15</strain>
        <strain evidence="2">Gha54-15</strain>
    </source>
</reference>
<dbReference type="OrthoDB" id="19395at10239"/>
<evidence type="ECO:0000313" key="1">
    <source>
        <dbReference type="EMBL" id="ATZ69513.1"/>
    </source>
</evidence>
<dbReference type="EMBL" id="MF642735">
    <property type="protein sequence ID" value="ATZ69525.1"/>
    <property type="molecule type" value="Genomic_DNA"/>
</dbReference>
<sequence length="124" mass="13888">MGWLMSGNSYQEAFRNAAAYKPTGFLKSEEAGSGREQLLSCISQHNLIIQLLVDLHDKVDNLSAELKVLRKEKTKAQNPEEIEGLISQLKGLSIGPKEKVPEKKGNLYAFKDPYVILEEVKSKK</sequence>
<dbReference type="EMBL" id="MF642732">
    <property type="protein sequence ID" value="ATZ69513.1"/>
    <property type="molecule type" value="Genomic_DNA"/>
</dbReference>
<protein>
    <submittedName>
        <fullName evidence="1">ORF2 protein</fullName>
    </submittedName>
</protein>
<evidence type="ECO:0000313" key="2">
    <source>
        <dbReference type="EMBL" id="ATZ69525.1"/>
    </source>
</evidence>
<dbReference type="RefSeq" id="YP_009553044.1">
    <property type="nucleotide sequence ID" value="NC_040693.1"/>
</dbReference>
<proteinExistence type="predicted"/>
<accession>A0A2H4U981</accession>
<name>A0A2H4U981_9VIRU</name>